<reference evidence="2 3" key="1">
    <citation type="submission" date="2016-10" db="EMBL/GenBank/DDBJ databases">
        <authorList>
            <person name="de Groot N.N."/>
        </authorList>
    </citation>
    <scope>NUCLEOTIDE SEQUENCE [LARGE SCALE GENOMIC DNA]</scope>
    <source>
        <strain evidence="2 3">ATCC BAA-466</strain>
    </source>
</reference>
<keyword evidence="1" id="KW-1133">Transmembrane helix</keyword>
<organism evidence="2 3">
    <name type="scientific">Facklamia miroungae</name>
    <dbReference type="NCBI Taxonomy" id="120956"/>
    <lineage>
        <taxon>Bacteria</taxon>
        <taxon>Bacillati</taxon>
        <taxon>Bacillota</taxon>
        <taxon>Bacilli</taxon>
        <taxon>Lactobacillales</taxon>
        <taxon>Aerococcaceae</taxon>
        <taxon>Facklamia</taxon>
    </lineage>
</organism>
<evidence type="ECO:0000256" key="1">
    <source>
        <dbReference type="SAM" id="Phobius"/>
    </source>
</evidence>
<dbReference type="EMBL" id="FNCK01000004">
    <property type="protein sequence ID" value="SDG25167.1"/>
    <property type="molecule type" value="Genomic_DNA"/>
</dbReference>
<dbReference type="AlphaFoldDB" id="A0A1G7SQ15"/>
<evidence type="ECO:0000313" key="2">
    <source>
        <dbReference type="EMBL" id="SDG25167.1"/>
    </source>
</evidence>
<feature type="transmembrane region" description="Helical" evidence="1">
    <location>
        <begin position="49"/>
        <end position="68"/>
    </location>
</feature>
<dbReference type="RefSeq" id="WP_090289796.1">
    <property type="nucleotide sequence ID" value="NZ_FNCK01000004.1"/>
</dbReference>
<dbReference type="STRING" id="120956.SAMN05421791_104112"/>
<dbReference type="InterPro" id="IPR049746">
    <property type="entry name" value="TcpD-like_C"/>
</dbReference>
<keyword evidence="3" id="KW-1185">Reference proteome</keyword>
<dbReference type="Proteomes" id="UP000199708">
    <property type="component" value="Unassembled WGS sequence"/>
</dbReference>
<dbReference type="OrthoDB" id="2185186at2"/>
<proteinExistence type="predicted"/>
<keyword evidence="1" id="KW-0812">Transmembrane</keyword>
<accession>A0A1G7SQ15</accession>
<feature type="transmembrane region" description="Helical" evidence="1">
    <location>
        <begin position="75"/>
        <end position="93"/>
    </location>
</feature>
<sequence>MKQKKIVRSPQQRQLLTVKLTTLFNSLLFFFALSPVAYADANAKEASNYILNDWIAPIFGVVVVYLVIKEFLNSKWIQGFAILFFGGIIYAVIKDPTGVLNSLSNLKSYFGL</sequence>
<name>A0A1G7SQ15_9LACT</name>
<gene>
    <name evidence="2" type="ORF">SAMN05421791_104112</name>
</gene>
<evidence type="ECO:0000313" key="3">
    <source>
        <dbReference type="Proteomes" id="UP000199708"/>
    </source>
</evidence>
<keyword evidence="1" id="KW-0472">Membrane</keyword>
<dbReference type="NCBIfam" id="NF040686">
    <property type="entry name" value="TcpD_dom"/>
    <property type="match status" value="1"/>
</dbReference>
<protein>
    <submittedName>
        <fullName evidence="2">Uncharacterized protein</fullName>
    </submittedName>
</protein>